<evidence type="ECO:0000313" key="3">
    <source>
        <dbReference type="Proteomes" id="UP001595462"/>
    </source>
</evidence>
<reference evidence="3" key="1">
    <citation type="journal article" date="2019" name="Int. J. Syst. Evol. Microbiol.">
        <title>The Global Catalogue of Microorganisms (GCM) 10K type strain sequencing project: providing services to taxonomists for standard genome sequencing and annotation.</title>
        <authorList>
            <consortium name="The Broad Institute Genomics Platform"/>
            <consortium name="The Broad Institute Genome Sequencing Center for Infectious Disease"/>
            <person name="Wu L."/>
            <person name="Ma J."/>
        </authorList>
    </citation>
    <scope>NUCLEOTIDE SEQUENCE [LARGE SCALE GENOMIC DNA]</scope>
    <source>
        <strain evidence="3">KCTC 52640</strain>
    </source>
</reference>
<keyword evidence="3" id="KW-1185">Reference proteome</keyword>
<proteinExistence type="predicted"/>
<evidence type="ECO:0000313" key="2">
    <source>
        <dbReference type="EMBL" id="MFC3103233.1"/>
    </source>
</evidence>
<comment type="caution">
    <text evidence="2">The sequence shown here is derived from an EMBL/GenBank/DDBJ whole genome shotgun (WGS) entry which is preliminary data.</text>
</comment>
<gene>
    <name evidence="2" type="ORF">ACFOSU_04940</name>
</gene>
<dbReference type="EMBL" id="JBHRSS010000003">
    <property type="protein sequence ID" value="MFC3103233.1"/>
    <property type="molecule type" value="Genomic_DNA"/>
</dbReference>
<feature type="region of interest" description="Disordered" evidence="1">
    <location>
        <begin position="36"/>
        <end position="60"/>
    </location>
</feature>
<protein>
    <recommendedName>
        <fullName evidence="4">Lipoprotein</fullName>
    </recommendedName>
</protein>
<name>A0ABV7EKM8_9GAMM</name>
<sequence length="155" mass="16077">MTAYPIDTHAPSARRAGGAIALAALMLALAGCGNSDDSGQANKTDSEPSAAAAGQTENGMATGATIRKRIAGNTVAGTMAPDSAYTEFYAADGTIRGASYEAKWTIEGDRMCFDYDEAPEADCYAVKIDGNSVEWHLDGETQGKGTIVEGNPNNF</sequence>
<organism evidence="2 3">
    <name type="scientific">Salinisphaera aquimarina</name>
    <dbReference type="NCBI Taxonomy" id="2094031"/>
    <lineage>
        <taxon>Bacteria</taxon>
        <taxon>Pseudomonadati</taxon>
        <taxon>Pseudomonadota</taxon>
        <taxon>Gammaproteobacteria</taxon>
        <taxon>Salinisphaerales</taxon>
        <taxon>Salinisphaeraceae</taxon>
        <taxon>Salinisphaera</taxon>
    </lineage>
</organism>
<dbReference type="Proteomes" id="UP001595462">
    <property type="component" value="Unassembled WGS sequence"/>
</dbReference>
<dbReference type="RefSeq" id="WP_380687067.1">
    <property type="nucleotide sequence ID" value="NZ_JBHRSS010000003.1"/>
</dbReference>
<evidence type="ECO:0000256" key="1">
    <source>
        <dbReference type="SAM" id="MobiDB-lite"/>
    </source>
</evidence>
<evidence type="ECO:0008006" key="4">
    <source>
        <dbReference type="Google" id="ProtNLM"/>
    </source>
</evidence>
<accession>A0ABV7EKM8</accession>